<comment type="caution">
    <text evidence="7">The sequence shown here is derived from an EMBL/GenBank/DDBJ whole genome shotgun (WGS) entry which is preliminary data.</text>
</comment>
<evidence type="ECO:0000259" key="6">
    <source>
        <dbReference type="PROSITE" id="PS50893"/>
    </source>
</evidence>
<sequence length="389" mass="44674">MHPFQSKINQTKIHFNNSDVDLGFRNLVDCVLDTADQAFYKKTINLVSWKEQNPDDREHFTRKSLDLLQELALLKPVGQDENKPLATITDLSKKYRRSSFEIGPVSLLINPGEIWGLVGENGNGKTSLLRVIAKDLSPDKGTITFSDDLEQLKLYNQRSHLAYIPQRTPKWHGSLKSNLKFTASQYGIFGEENELLVLMYIIRFGLWSFRNYKWSELSSGYKMRFELARTFLRKPKLLLLDEPLANLDVLAQQLILEDLKLMAASLSNPLGIILSSQQLFEVEKVADKVIFLKKGSPIYIDQTIEEKKSNGVEKTVLEMDVQLSKEELSVIIQPFPVEQIQFNGGIFIVHISRRSCMNEILQKLIDSKVQITYIRDISKSSRRFFIQTT</sequence>
<dbReference type="GO" id="GO:0016887">
    <property type="term" value="F:ATP hydrolysis activity"/>
    <property type="evidence" value="ECO:0007669"/>
    <property type="project" value="InterPro"/>
</dbReference>
<keyword evidence="8" id="KW-1185">Reference proteome</keyword>
<dbReference type="OrthoDB" id="963173at2"/>
<evidence type="ECO:0000256" key="5">
    <source>
        <dbReference type="ARBA" id="ARBA00022840"/>
    </source>
</evidence>
<evidence type="ECO:0000256" key="4">
    <source>
        <dbReference type="ARBA" id="ARBA00022741"/>
    </source>
</evidence>
<dbReference type="EMBL" id="VLPL01000006">
    <property type="protein sequence ID" value="TSJ41983.1"/>
    <property type="molecule type" value="Genomic_DNA"/>
</dbReference>
<evidence type="ECO:0000256" key="3">
    <source>
        <dbReference type="ARBA" id="ARBA00022458"/>
    </source>
</evidence>
<comment type="similarity">
    <text evidence="1">Belongs to the ABC transporter superfamily.</text>
</comment>
<feature type="domain" description="ABC transporter" evidence="6">
    <location>
        <begin position="86"/>
        <end position="319"/>
    </location>
</feature>
<dbReference type="AlphaFoldDB" id="A0A556MPX0"/>
<organism evidence="7 8">
    <name type="scientific">Fluviicola chungangensis</name>
    <dbReference type="NCBI Taxonomy" id="2597671"/>
    <lineage>
        <taxon>Bacteria</taxon>
        <taxon>Pseudomonadati</taxon>
        <taxon>Bacteroidota</taxon>
        <taxon>Flavobacteriia</taxon>
        <taxon>Flavobacteriales</taxon>
        <taxon>Crocinitomicaceae</taxon>
        <taxon>Fluviicola</taxon>
    </lineage>
</organism>
<dbReference type="GO" id="GO:0005524">
    <property type="term" value="F:ATP binding"/>
    <property type="evidence" value="ECO:0007669"/>
    <property type="project" value="UniProtKB-KW"/>
</dbReference>
<dbReference type="PANTHER" id="PTHR42711">
    <property type="entry name" value="ABC TRANSPORTER ATP-BINDING PROTEIN"/>
    <property type="match status" value="1"/>
</dbReference>
<dbReference type="Pfam" id="PF00005">
    <property type="entry name" value="ABC_tran"/>
    <property type="match status" value="1"/>
</dbReference>
<proteinExistence type="inferred from homology"/>
<gene>
    <name evidence="7" type="ORF">FO442_12900</name>
</gene>
<name>A0A556MPX0_9FLAO</name>
<evidence type="ECO:0000256" key="2">
    <source>
        <dbReference type="ARBA" id="ARBA00022448"/>
    </source>
</evidence>
<dbReference type="RefSeq" id="WP_144333614.1">
    <property type="nucleotide sequence ID" value="NZ_VLPL01000006.1"/>
</dbReference>
<dbReference type="InterPro" id="IPR003593">
    <property type="entry name" value="AAA+_ATPase"/>
</dbReference>
<accession>A0A556MPX0</accession>
<dbReference type="SMART" id="SM00382">
    <property type="entry name" value="AAA"/>
    <property type="match status" value="1"/>
</dbReference>
<keyword evidence="4" id="KW-0547">Nucleotide-binding</keyword>
<keyword evidence="3" id="KW-0536">Nodulation</keyword>
<protein>
    <submittedName>
        <fullName evidence="7">ABC transporter ATP-binding protein</fullName>
    </submittedName>
</protein>
<evidence type="ECO:0000313" key="7">
    <source>
        <dbReference type="EMBL" id="TSJ41983.1"/>
    </source>
</evidence>
<dbReference type="InterPro" id="IPR027417">
    <property type="entry name" value="P-loop_NTPase"/>
</dbReference>
<dbReference type="SUPFAM" id="SSF52540">
    <property type="entry name" value="P-loop containing nucleoside triphosphate hydrolases"/>
    <property type="match status" value="1"/>
</dbReference>
<dbReference type="InterPro" id="IPR003439">
    <property type="entry name" value="ABC_transporter-like_ATP-bd"/>
</dbReference>
<keyword evidence="2" id="KW-0813">Transport</keyword>
<evidence type="ECO:0000313" key="8">
    <source>
        <dbReference type="Proteomes" id="UP000316008"/>
    </source>
</evidence>
<dbReference type="PROSITE" id="PS50893">
    <property type="entry name" value="ABC_TRANSPORTER_2"/>
    <property type="match status" value="1"/>
</dbReference>
<reference evidence="7 8" key="1">
    <citation type="submission" date="2019-07" db="EMBL/GenBank/DDBJ databases">
        <authorList>
            <person name="Huq M.A."/>
        </authorList>
    </citation>
    <scope>NUCLEOTIDE SEQUENCE [LARGE SCALE GENOMIC DNA]</scope>
    <source>
        <strain evidence="7 8">MAH-3</strain>
    </source>
</reference>
<dbReference type="InterPro" id="IPR050763">
    <property type="entry name" value="ABC_transporter_ATP-binding"/>
</dbReference>
<evidence type="ECO:0000256" key="1">
    <source>
        <dbReference type="ARBA" id="ARBA00005417"/>
    </source>
</evidence>
<dbReference type="Proteomes" id="UP000316008">
    <property type="component" value="Unassembled WGS sequence"/>
</dbReference>
<dbReference type="PANTHER" id="PTHR42711:SF5">
    <property type="entry name" value="ABC TRANSPORTER ATP-BINDING PROTEIN NATA"/>
    <property type="match status" value="1"/>
</dbReference>
<keyword evidence="5 7" id="KW-0067">ATP-binding</keyword>
<dbReference type="Gene3D" id="3.40.50.300">
    <property type="entry name" value="P-loop containing nucleotide triphosphate hydrolases"/>
    <property type="match status" value="1"/>
</dbReference>